<dbReference type="Gramene" id="TraesCLE_scaffold_010785_01G000200.1">
    <property type="protein sequence ID" value="TraesCLE_scaffold_010785_01G000200.1"/>
    <property type="gene ID" value="TraesCLE_scaffold_010785_01G000200"/>
</dbReference>
<dbReference type="InterPro" id="IPR036879">
    <property type="entry name" value="TF_MADSbox_sf"/>
</dbReference>
<dbReference type="Gramene" id="TraesSYM6B03G03554760.1">
    <property type="protein sequence ID" value="TraesSYM6B03G03554760.1.CDS1"/>
    <property type="gene ID" value="TraesSYM6B03G03554760"/>
</dbReference>
<dbReference type="InterPro" id="IPR002100">
    <property type="entry name" value="TF_MADSbox"/>
</dbReference>
<dbReference type="PRINTS" id="PR00404">
    <property type="entry name" value="MADSDOMAIN"/>
</dbReference>
<dbReference type="PROSITE" id="PS50066">
    <property type="entry name" value="MADS_BOX_2"/>
    <property type="match status" value="1"/>
</dbReference>
<dbReference type="Proteomes" id="UP000019116">
    <property type="component" value="Chromosome 6B"/>
</dbReference>
<dbReference type="GO" id="GO:0000981">
    <property type="term" value="F:DNA-binding transcription factor activity, RNA polymerase II-specific"/>
    <property type="evidence" value="ECO:0000318"/>
    <property type="project" value="GO_Central"/>
</dbReference>
<dbReference type="SMR" id="A0A3B6PSF0"/>
<gene>
    <name evidence="7" type="primary">LOC123134812</name>
</gene>
<accession>A0A3B6PSF0</accession>
<sequence length="310" mass="33883">MARKKIALQYIKNKSSRRRTLDTRMKNLASKARELSILCNAKACVLVYDEGNAAPKVYPSHAEAVDLLNRYRTMADGRFKKTVNHEDFLSQRLNKLQVEENKVRDPEIRILLHKAMLSSDLPDLKVDELTIVSSRLEEILKSMGESIAKISGQPPVLQPQVPYIPDNVDMGGSSAMYQASQPAPYVTNNMDMGSFAMNQQPSPTPYVTGSMHVGSPMMYQVPPQHEGWLDKVRSGRDLDALAHNGYNTARHDGAGTSACAGYSTNGHDGAGTNSANAGSSGGMKSFDVGFGWQSAGVDPEESSWSLFPAM</sequence>
<dbReference type="Pfam" id="PF00319">
    <property type="entry name" value="SRF-TF"/>
    <property type="match status" value="1"/>
</dbReference>
<dbReference type="Gramene" id="TraesNOR6B03G03649850.1">
    <property type="protein sequence ID" value="TraesNOR6B03G03649850.1.CDS1"/>
    <property type="gene ID" value="TraesNOR6B03G03649850"/>
</dbReference>
<dbReference type="GO" id="GO:0046983">
    <property type="term" value="F:protein dimerization activity"/>
    <property type="evidence" value="ECO:0007669"/>
    <property type="project" value="InterPro"/>
</dbReference>
<evidence type="ECO:0000256" key="1">
    <source>
        <dbReference type="ARBA" id="ARBA00004123"/>
    </source>
</evidence>
<dbReference type="GO" id="GO:0000978">
    <property type="term" value="F:RNA polymerase II cis-regulatory region sequence-specific DNA binding"/>
    <property type="evidence" value="ECO:0000318"/>
    <property type="project" value="GO_Central"/>
</dbReference>
<dbReference type="GO" id="GO:0005634">
    <property type="term" value="C:nucleus"/>
    <property type="evidence" value="ECO:0007669"/>
    <property type="project" value="UniProtKB-SubCell"/>
</dbReference>
<dbReference type="RefSeq" id="XP_044409917.1">
    <property type="nucleotide sequence ID" value="XM_044553982.1"/>
</dbReference>
<dbReference type="Gramene" id="TraesJAG6B03G03603310.1">
    <property type="protein sequence ID" value="TraesJAG6B03G03603310.1.CDS1"/>
    <property type="gene ID" value="TraesJAG6B03G03603310"/>
</dbReference>
<name>A0A3B6PSF0_WHEAT</name>
<dbReference type="Gene3D" id="3.40.1810.10">
    <property type="entry name" value="Transcription factor, MADS-box"/>
    <property type="match status" value="1"/>
</dbReference>
<dbReference type="Gramene" id="TraesPARA_EIv1.0_2100630.1">
    <property type="protein sequence ID" value="TraesPARA_EIv1.0_2100630.1.CDS1"/>
    <property type="gene ID" value="TraesPARA_EIv1.0_2100630"/>
</dbReference>
<dbReference type="Gramene" id="TraesLDM6B03G03614180.1">
    <property type="protein sequence ID" value="TraesLDM6B03G03614180.1.CDS1"/>
    <property type="gene ID" value="TraesLDM6B03G03614180"/>
</dbReference>
<keyword evidence="3" id="KW-0238">DNA-binding</keyword>
<keyword evidence="2" id="KW-0805">Transcription regulation</keyword>
<dbReference type="CDD" id="cd00266">
    <property type="entry name" value="MADS_SRF_like"/>
    <property type="match status" value="1"/>
</dbReference>
<dbReference type="Gramene" id="TraesCS6B02G392600.1">
    <property type="protein sequence ID" value="TraesCS6B02G392600.1.cds1"/>
    <property type="gene ID" value="TraesCS6B02G392600"/>
</dbReference>
<evidence type="ECO:0000256" key="2">
    <source>
        <dbReference type="ARBA" id="ARBA00023015"/>
    </source>
</evidence>
<dbReference type="Gramene" id="TraesCAD_scaffold_020212_01G000100.1">
    <property type="protein sequence ID" value="TraesCAD_scaffold_020212_01G000100.1"/>
    <property type="gene ID" value="TraesCAD_scaffold_020212_01G000100"/>
</dbReference>
<dbReference type="AlphaFoldDB" id="A0A3B6PSF0"/>
<evidence type="ECO:0000256" key="5">
    <source>
        <dbReference type="ARBA" id="ARBA00023242"/>
    </source>
</evidence>
<reference evidence="7" key="2">
    <citation type="submission" date="2018-10" db="UniProtKB">
        <authorList>
            <consortium name="EnsemblPlants"/>
        </authorList>
    </citation>
    <scope>IDENTIFICATION</scope>
</reference>
<dbReference type="InterPro" id="IPR033897">
    <property type="entry name" value="SRF-like_MADS-box"/>
</dbReference>
<dbReference type="KEGG" id="taes:123134812"/>
<dbReference type="Gramene" id="TraesROB_scaffold_026331_01G000100.1">
    <property type="protein sequence ID" value="TraesROB_scaffold_026331_01G000100.1"/>
    <property type="gene ID" value="TraesROB_scaffold_026331_01G000100"/>
</dbReference>
<proteinExistence type="predicted"/>
<dbReference type="OrthoDB" id="601083at2759"/>
<dbReference type="Gramene" id="TraesWEE_scaffold_068928_01G000100.1">
    <property type="protein sequence ID" value="TraesWEE_scaffold_068928_01G000100.1"/>
    <property type="gene ID" value="TraesWEE_scaffold_068928_01G000100"/>
</dbReference>
<feature type="domain" description="MADS-box" evidence="6">
    <location>
        <begin position="1"/>
        <end position="52"/>
    </location>
</feature>
<dbReference type="SUPFAM" id="SSF55455">
    <property type="entry name" value="SRF-like"/>
    <property type="match status" value="1"/>
</dbReference>
<dbReference type="GeneID" id="123134812"/>
<dbReference type="SMART" id="SM00432">
    <property type="entry name" value="MADS"/>
    <property type="match status" value="1"/>
</dbReference>
<dbReference type="Gramene" id="TraesJUL6B03G03643110.1">
    <property type="protein sequence ID" value="TraesJUL6B03G03643110.1.CDS1"/>
    <property type="gene ID" value="TraesJUL6B03G03643110"/>
</dbReference>
<keyword evidence="8" id="KW-1185">Reference proteome</keyword>
<keyword evidence="4" id="KW-0804">Transcription</keyword>
<dbReference type="GO" id="GO:0006357">
    <property type="term" value="P:regulation of transcription by RNA polymerase II"/>
    <property type="evidence" value="ECO:0000318"/>
    <property type="project" value="GO_Central"/>
</dbReference>
<dbReference type="EnsemblPlants" id="TraesCS6B02G392600.1">
    <property type="protein sequence ID" value="TraesCS6B02G392600.1.cds1"/>
    <property type="gene ID" value="TraesCS6B02G392600"/>
</dbReference>
<reference evidence="7" key="1">
    <citation type="submission" date="2018-08" db="EMBL/GenBank/DDBJ databases">
        <authorList>
            <person name="Rossello M."/>
        </authorList>
    </citation>
    <scope>NUCLEOTIDE SEQUENCE [LARGE SCALE GENOMIC DNA]</scope>
    <source>
        <strain evidence="7">cv. Chinese Spring</strain>
    </source>
</reference>
<evidence type="ECO:0000259" key="6">
    <source>
        <dbReference type="PROSITE" id="PS50066"/>
    </source>
</evidence>
<evidence type="ECO:0000256" key="3">
    <source>
        <dbReference type="ARBA" id="ARBA00023125"/>
    </source>
</evidence>
<keyword evidence="5" id="KW-0539">Nucleus</keyword>
<dbReference type="STRING" id="4565.A0A3B6PSF0"/>
<evidence type="ECO:0000313" key="7">
    <source>
        <dbReference type="EnsemblPlants" id="TraesCS6B02G392600.1.cds1"/>
    </source>
</evidence>
<dbReference type="PANTHER" id="PTHR48019">
    <property type="entry name" value="SERUM RESPONSE FACTOR HOMOLOG"/>
    <property type="match status" value="1"/>
</dbReference>
<dbReference type="GO" id="GO:0045944">
    <property type="term" value="P:positive regulation of transcription by RNA polymerase II"/>
    <property type="evidence" value="ECO:0007669"/>
    <property type="project" value="InterPro"/>
</dbReference>
<dbReference type="Gramene" id="TraesCS6B03G1109700.1">
    <property type="protein sequence ID" value="TraesCS6B03G1109700.1.CDS1"/>
    <property type="gene ID" value="TraesCS6B03G1109700"/>
</dbReference>
<comment type="subcellular location">
    <subcellularLocation>
        <location evidence="1">Nucleus</location>
    </subcellularLocation>
</comment>
<evidence type="ECO:0000313" key="8">
    <source>
        <dbReference type="Proteomes" id="UP000019116"/>
    </source>
</evidence>
<evidence type="ECO:0000256" key="4">
    <source>
        <dbReference type="ARBA" id="ARBA00023163"/>
    </source>
</evidence>
<dbReference type="InterPro" id="IPR050142">
    <property type="entry name" value="MADS-box/MEF2_TF"/>
</dbReference>
<protein>
    <recommendedName>
        <fullName evidence="6">MADS-box domain-containing protein</fullName>
    </recommendedName>
</protein>
<dbReference type="Gramene" id="TraesLAC6B03G03567840.1">
    <property type="protein sequence ID" value="TraesLAC6B03G03567840.1.CDS1"/>
    <property type="gene ID" value="TraesLAC6B03G03567840"/>
</dbReference>
<organism evidence="7">
    <name type="scientific">Triticum aestivum</name>
    <name type="common">Wheat</name>
    <dbReference type="NCBI Taxonomy" id="4565"/>
    <lineage>
        <taxon>Eukaryota</taxon>
        <taxon>Viridiplantae</taxon>
        <taxon>Streptophyta</taxon>
        <taxon>Embryophyta</taxon>
        <taxon>Tracheophyta</taxon>
        <taxon>Spermatophyta</taxon>
        <taxon>Magnoliopsida</taxon>
        <taxon>Liliopsida</taxon>
        <taxon>Poales</taxon>
        <taxon>Poaceae</taxon>
        <taxon>BOP clade</taxon>
        <taxon>Pooideae</taxon>
        <taxon>Triticodae</taxon>
        <taxon>Triticeae</taxon>
        <taxon>Triticinae</taxon>
        <taxon>Triticum</taxon>
    </lineage>
</organism>